<gene>
    <name evidence="2" type="primary">DIO2</name>
</gene>
<dbReference type="AlphaFoldDB" id="A0A2I3SA17"/>
<evidence type="ECO:0000256" key="1">
    <source>
        <dbReference type="SAM" id="SignalP"/>
    </source>
</evidence>
<dbReference type="EMBL" id="AACZ04008382">
    <property type="status" value="NOT_ANNOTATED_CDS"/>
    <property type="molecule type" value="Genomic_DNA"/>
</dbReference>
<protein>
    <submittedName>
        <fullName evidence="2">Iodothyronine deiodinase 2</fullName>
    </submittedName>
</protein>
<sequence>MGILSVDLLITLQILPPSANWWKSSPQWLTSCWSTLMRLIHQMAGRYRGTPLCLLR</sequence>
<reference evidence="2" key="3">
    <citation type="submission" date="2025-09" db="UniProtKB">
        <authorList>
            <consortium name="Ensembl"/>
        </authorList>
    </citation>
    <scope>IDENTIFICATION</scope>
</reference>
<feature type="signal peptide" evidence="1">
    <location>
        <begin position="1"/>
        <end position="21"/>
    </location>
</feature>
<proteinExistence type="predicted"/>
<feature type="chain" id="PRO_5015081496" evidence="1">
    <location>
        <begin position="22"/>
        <end position="56"/>
    </location>
</feature>
<dbReference type="GeneTree" id="ENSGT00940000154482"/>
<accession>A0A2I3SA17</accession>
<keyword evidence="1" id="KW-0732">Signal</keyword>
<evidence type="ECO:0000313" key="2">
    <source>
        <dbReference type="Ensembl" id="ENSPTRP00000073825.1"/>
    </source>
</evidence>
<name>A0A2I3SA17_PANTR</name>
<reference evidence="2" key="2">
    <citation type="submission" date="2025-08" db="UniProtKB">
        <authorList>
            <consortium name="Ensembl"/>
        </authorList>
    </citation>
    <scope>IDENTIFICATION</scope>
</reference>
<dbReference type="Bgee" id="ENSPTRG00000050323">
    <property type="expression patterns" value="Expressed in pituitary gland and 15 other cell types or tissues"/>
</dbReference>
<dbReference type="Proteomes" id="UP000002277">
    <property type="component" value="Chromosome 14"/>
</dbReference>
<dbReference type="Ensembl" id="ENSPTRT00000103865.1">
    <property type="protein sequence ID" value="ENSPTRP00000073825.1"/>
    <property type="gene ID" value="ENSPTRG00000050323.1"/>
</dbReference>
<keyword evidence="3" id="KW-1185">Reference proteome</keyword>
<reference evidence="2 3" key="1">
    <citation type="journal article" date="2005" name="Nature">
        <title>Initial sequence of the chimpanzee genome and comparison with the human genome.</title>
        <authorList>
            <consortium name="Chimpanzee sequencing and analysis consortium"/>
        </authorList>
    </citation>
    <scope>NUCLEOTIDE SEQUENCE [LARGE SCALE GENOMIC DNA]</scope>
</reference>
<organism evidence="2 3">
    <name type="scientific">Pan troglodytes</name>
    <name type="common">Chimpanzee</name>
    <dbReference type="NCBI Taxonomy" id="9598"/>
    <lineage>
        <taxon>Eukaryota</taxon>
        <taxon>Metazoa</taxon>
        <taxon>Chordata</taxon>
        <taxon>Craniata</taxon>
        <taxon>Vertebrata</taxon>
        <taxon>Euteleostomi</taxon>
        <taxon>Mammalia</taxon>
        <taxon>Eutheria</taxon>
        <taxon>Euarchontoglires</taxon>
        <taxon>Primates</taxon>
        <taxon>Haplorrhini</taxon>
        <taxon>Catarrhini</taxon>
        <taxon>Hominidae</taxon>
        <taxon>Pan</taxon>
    </lineage>
</organism>
<evidence type="ECO:0000313" key="3">
    <source>
        <dbReference type="Proteomes" id="UP000002277"/>
    </source>
</evidence>
<accession>A0A2J8PKG2</accession>